<evidence type="ECO:0008006" key="4">
    <source>
        <dbReference type="Google" id="ProtNLM"/>
    </source>
</evidence>
<name>A0ABZ0JY61_9GAMM</name>
<accession>A0ABZ0JY61</accession>
<evidence type="ECO:0000256" key="1">
    <source>
        <dbReference type="SAM" id="SignalP"/>
    </source>
</evidence>
<keyword evidence="3" id="KW-1185">Reference proteome</keyword>
<dbReference type="EMBL" id="CP136522">
    <property type="protein sequence ID" value="WOT04454.1"/>
    <property type="molecule type" value="Genomic_DNA"/>
</dbReference>
<protein>
    <recommendedName>
        <fullName evidence="4">Ion channel protein Tsx</fullName>
    </recommendedName>
</protein>
<feature type="signal peptide" evidence="1">
    <location>
        <begin position="1"/>
        <end position="20"/>
    </location>
</feature>
<feature type="chain" id="PRO_5046173809" description="Ion channel protein Tsx" evidence="1">
    <location>
        <begin position="21"/>
        <end position="246"/>
    </location>
</feature>
<organism evidence="2 3">
    <name type="scientific">Shewanella youngdeokensis</name>
    <dbReference type="NCBI Taxonomy" id="2999068"/>
    <lineage>
        <taxon>Bacteria</taxon>
        <taxon>Pseudomonadati</taxon>
        <taxon>Pseudomonadota</taxon>
        <taxon>Gammaproteobacteria</taxon>
        <taxon>Alteromonadales</taxon>
        <taxon>Shewanellaceae</taxon>
        <taxon>Shewanella</taxon>
    </lineage>
</organism>
<reference evidence="2 3" key="1">
    <citation type="submission" date="2023-10" db="EMBL/GenBank/DDBJ databases">
        <title>Complete genome sequence of Shewanella sp. DAU334.</title>
        <authorList>
            <person name="Lee Y.-S."/>
            <person name="Jeong H.-R."/>
            <person name="Hwang E.-J."/>
            <person name="Choi Y.-L."/>
            <person name="Kim G.-D."/>
        </authorList>
    </citation>
    <scope>NUCLEOTIDE SEQUENCE [LARGE SCALE GENOMIC DNA]</scope>
    <source>
        <strain evidence="2 3">DAU334</strain>
    </source>
</reference>
<dbReference type="Proteomes" id="UP001529491">
    <property type="component" value="Chromosome"/>
</dbReference>
<sequence length="246" mass="27407">MKKLSLFVALMAFGAPTLQAEVLNSNFKVAAGYWMESGSGSEENNQGDETVIIAEYRAKTDWGSSVVRGLIENIGGTNESPNGMTITTLKTFSTTYVDIGDSPFSVWLDHMTVGNNKIADNHVRAGISYKNKFGPVRFSTQFAPEYYFGHSPFDDAKGMHLFGRTILSYDLTDNIKQAFIFENVNFRNNDIQDGIGWKEHGYHYMLNTSFGVTEAITANLQLHHFESFGGYGTDGNSIFVNFSYNM</sequence>
<proteinExistence type="predicted"/>
<keyword evidence="1" id="KW-0732">Signal</keyword>
<evidence type="ECO:0000313" key="3">
    <source>
        <dbReference type="Proteomes" id="UP001529491"/>
    </source>
</evidence>
<evidence type="ECO:0000313" key="2">
    <source>
        <dbReference type="EMBL" id="WOT04454.1"/>
    </source>
</evidence>
<dbReference type="RefSeq" id="WP_310472083.1">
    <property type="nucleotide sequence ID" value="NZ_CP136522.1"/>
</dbReference>
<gene>
    <name evidence="2" type="ORF">RGE70_14145</name>
</gene>